<dbReference type="Proteomes" id="UP000828390">
    <property type="component" value="Unassembled WGS sequence"/>
</dbReference>
<protein>
    <submittedName>
        <fullName evidence="2">Uncharacterized protein</fullName>
    </submittedName>
</protein>
<proteinExistence type="predicted"/>
<sequence length="75" mass="7634">MAVQATGSTRATELTQGVGSDRSVVVEAHSTVSIPEMDLIQRPKPVSCVAKGGPGEGVGSSGRVDSRTRVIGGRV</sequence>
<evidence type="ECO:0000313" key="2">
    <source>
        <dbReference type="EMBL" id="KAH3718485.1"/>
    </source>
</evidence>
<reference evidence="2" key="1">
    <citation type="journal article" date="2019" name="bioRxiv">
        <title>The Genome of the Zebra Mussel, Dreissena polymorpha: A Resource for Invasive Species Research.</title>
        <authorList>
            <person name="McCartney M.A."/>
            <person name="Auch B."/>
            <person name="Kono T."/>
            <person name="Mallez S."/>
            <person name="Zhang Y."/>
            <person name="Obille A."/>
            <person name="Becker A."/>
            <person name="Abrahante J.E."/>
            <person name="Garbe J."/>
            <person name="Badalamenti J.P."/>
            <person name="Herman A."/>
            <person name="Mangelson H."/>
            <person name="Liachko I."/>
            <person name="Sullivan S."/>
            <person name="Sone E.D."/>
            <person name="Koren S."/>
            <person name="Silverstein K.A.T."/>
            <person name="Beckman K.B."/>
            <person name="Gohl D.M."/>
        </authorList>
    </citation>
    <scope>NUCLEOTIDE SEQUENCE</scope>
    <source>
        <strain evidence="2">Duluth1</strain>
        <tissue evidence="2">Whole animal</tissue>
    </source>
</reference>
<gene>
    <name evidence="2" type="ORF">DPMN_061289</name>
</gene>
<evidence type="ECO:0000313" key="3">
    <source>
        <dbReference type="Proteomes" id="UP000828390"/>
    </source>
</evidence>
<accession>A0A9D4C7I2</accession>
<keyword evidence="3" id="KW-1185">Reference proteome</keyword>
<feature type="region of interest" description="Disordered" evidence="1">
    <location>
        <begin position="51"/>
        <end position="75"/>
    </location>
</feature>
<comment type="caution">
    <text evidence="2">The sequence shown here is derived from an EMBL/GenBank/DDBJ whole genome shotgun (WGS) entry which is preliminary data.</text>
</comment>
<dbReference type="AlphaFoldDB" id="A0A9D4C7I2"/>
<dbReference type="EMBL" id="JAIWYP010000013">
    <property type="protein sequence ID" value="KAH3718485.1"/>
    <property type="molecule type" value="Genomic_DNA"/>
</dbReference>
<organism evidence="2 3">
    <name type="scientific">Dreissena polymorpha</name>
    <name type="common">Zebra mussel</name>
    <name type="synonym">Mytilus polymorpha</name>
    <dbReference type="NCBI Taxonomy" id="45954"/>
    <lineage>
        <taxon>Eukaryota</taxon>
        <taxon>Metazoa</taxon>
        <taxon>Spiralia</taxon>
        <taxon>Lophotrochozoa</taxon>
        <taxon>Mollusca</taxon>
        <taxon>Bivalvia</taxon>
        <taxon>Autobranchia</taxon>
        <taxon>Heteroconchia</taxon>
        <taxon>Euheterodonta</taxon>
        <taxon>Imparidentia</taxon>
        <taxon>Neoheterodontei</taxon>
        <taxon>Myida</taxon>
        <taxon>Dreissenoidea</taxon>
        <taxon>Dreissenidae</taxon>
        <taxon>Dreissena</taxon>
    </lineage>
</organism>
<name>A0A9D4C7I2_DREPO</name>
<evidence type="ECO:0000256" key="1">
    <source>
        <dbReference type="SAM" id="MobiDB-lite"/>
    </source>
</evidence>
<reference evidence="2" key="2">
    <citation type="submission" date="2020-11" db="EMBL/GenBank/DDBJ databases">
        <authorList>
            <person name="McCartney M.A."/>
            <person name="Auch B."/>
            <person name="Kono T."/>
            <person name="Mallez S."/>
            <person name="Becker A."/>
            <person name="Gohl D.M."/>
            <person name="Silverstein K.A.T."/>
            <person name="Koren S."/>
            <person name="Bechman K.B."/>
            <person name="Herman A."/>
            <person name="Abrahante J.E."/>
            <person name="Garbe J."/>
        </authorList>
    </citation>
    <scope>NUCLEOTIDE SEQUENCE</scope>
    <source>
        <strain evidence="2">Duluth1</strain>
        <tissue evidence="2">Whole animal</tissue>
    </source>
</reference>